<sequence>MAFLTPTSYYEHLLNDVSAQMASSALSQRQLKATPPRFSGQGRSIARIEKPRSAHNSPRGVVDRRRTTAGIKHYATLDDHYRMMFGLDNTVEETRPSAPIQTRPMSWHPVSSRGYDISPGHMSNSPITPLDIASIQTTPDFHQPYPSYFPPSAVPLNSPPRSHPVAYSANYGQDTGLPLPQSNMPYQPMPEMNLNNYPGPLGPTAIMPSYIQNLPNHSNAWSQPAPHPSNSTSHDLHKSTSEPSETPSTHTGKPPLRRQKSDELIGLGLYDPPKYNHSWILSGSPVTGEGLKLEETWQPPESSDEADDADDDDADDDESSEDEDEVEEPPNLPDHPVRGQGFEHSMQWQAVPSVQAPQWAPPPTTLRPTPTMNMDVNLAGQSFLFPDEEEPLKNEFWWSQQQQHQHQQAGKQMQMQMQVEGFRQAQGTRLYGWS</sequence>
<proteinExistence type="predicted"/>
<keyword evidence="3" id="KW-1185">Reference proteome</keyword>
<dbReference type="EMBL" id="ML977143">
    <property type="protein sequence ID" value="KAF1989912.1"/>
    <property type="molecule type" value="Genomic_DNA"/>
</dbReference>
<feature type="region of interest" description="Disordered" evidence="1">
    <location>
        <begin position="217"/>
        <end position="259"/>
    </location>
</feature>
<reference evidence="2" key="1">
    <citation type="journal article" date="2020" name="Stud. Mycol.">
        <title>101 Dothideomycetes genomes: a test case for predicting lifestyles and emergence of pathogens.</title>
        <authorList>
            <person name="Haridas S."/>
            <person name="Albert R."/>
            <person name="Binder M."/>
            <person name="Bloem J."/>
            <person name="Labutti K."/>
            <person name="Salamov A."/>
            <person name="Andreopoulos B."/>
            <person name="Baker S."/>
            <person name="Barry K."/>
            <person name="Bills G."/>
            <person name="Bluhm B."/>
            <person name="Cannon C."/>
            <person name="Castanera R."/>
            <person name="Culley D."/>
            <person name="Daum C."/>
            <person name="Ezra D."/>
            <person name="Gonzalez J."/>
            <person name="Henrissat B."/>
            <person name="Kuo A."/>
            <person name="Liang C."/>
            <person name="Lipzen A."/>
            <person name="Lutzoni F."/>
            <person name="Magnuson J."/>
            <person name="Mondo S."/>
            <person name="Nolan M."/>
            <person name="Ohm R."/>
            <person name="Pangilinan J."/>
            <person name="Park H.-J."/>
            <person name="Ramirez L."/>
            <person name="Alfaro M."/>
            <person name="Sun H."/>
            <person name="Tritt A."/>
            <person name="Yoshinaga Y."/>
            <person name="Zwiers L.-H."/>
            <person name="Turgeon B."/>
            <person name="Goodwin S."/>
            <person name="Spatafora J."/>
            <person name="Crous P."/>
            <person name="Grigoriev I."/>
        </authorList>
    </citation>
    <scope>NUCLEOTIDE SEQUENCE</scope>
    <source>
        <strain evidence="2">CBS 113979</strain>
    </source>
</reference>
<dbReference type="OrthoDB" id="5378435at2759"/>
<gene>
    <name evidence="2" type="ORF">K402DRAFT_243112</name>
</gene>
<feature type="region of interest" description="Disordered" evidence="1">
    <location>
        <begin position="294"/>
        <end position="340"/>
    </location>
</feature>
<organism evidence="2 3">
    <name type="scientific">Aulographum hederae CBS 113979</name>
    <dbReference type="NCBI Taxonomy" id="1176131"/>
    <lineage>
        <taxon>Eukaryota</taxon>
        <taxon>Fungi</taxon>
        <taxon>Dikarya</taxon>
        <taxon>Ascomycota</taxon>
        <taxon>Pezizomycotina</taxon>
        <taxon>Dothideomycetes</taxon>
        <taxon>Pleosporomycetidae</taxon>
        <taxon>Aulographales</taxon>
        <taxon>Aulographaceae</taxon>
    </lineage>
</organism>
<evidence type="ECO:0000313" key="3">
    <source>
        <dbReference type="Proteomes" id="UP000800041"/>
    </source>
</evidence>
<feature type="compositionally biased region" description="Polar residues" evidence="1">
    <location>
        <begin position="217"/>
        <end position="233"/>
    </location>
</feature>
<protein>
    <submittedName>
        <fullName evidence="2">Uncharacterized protein</fullName>
    </submittedName>
</protein>
<evidence type="ECO:0000256" key="1">
    <source>
        <dbReference type="SAM" id="MobiDB-lite"/>
    </source>
</evidence>
<accession>A0A6G1HA29</accession>
<name>A0A6G1HA29_9PEZI</name>
<feature type="compositionally biased region" description="Acidic residues" evidence="1">
    <location>
        <begin position="302"/>
        <end position="328"/>
    </location>
</feature>
<dbReference type="AlphaFoldDB" id="A0A6G1HA29"/>
<feature type="compositionally biased region" description="Low complexity" evidence="1">
    <location>
        <begin position="241"/>
        <end position="251"/>
    </location>
</feature>
<dbReference type="Proteomes" id="UP000800041">
    <property type="component" value="Unassembled WGS sequence"/>
</dbReference>
<evidence type="ECO:0000313" key="2">
    <source>
        <dbReference type="EMBL" id="KAF1989912.1"/>
    </source>
</evidence>
<feature type="region of interest" description="Disordered" evidence="1">
    <location>
        <begin position="28"/>
        <end position="62"/>
    </location>
</feature>